<dbReference type="EMBL" id="BK015824">
    <property type="protein sequence ID" value="DAE26950.1"/>
    <property type="molecule type" value="Genomic_DNA"/>
</dbReference>
<name>A0A8S5R6A6_9VIRU</name>
<proteinExistence type="predicted"/>
<sequence length="53" mass="6164">MNDEMKKGMLLAYQSVKEEMDTIKAELKRKGIEENKGFSTLKGFIEDNIRQLN</sequence>
<evidence type="ECO:0000313" key="1">
    <source>
        <dbReference type="EMBL" id="DAE26950.1"/>
    </source>
</evidence>
<organism evidence="1">
    <name type="scientific">virus sp. ct6Ax4</name>
    <dbReference type="NCBI Taxonomy" id="2826791"/>
    <lineage>
        <taxon>Viruses</taxon>
    </lineage>
</organism>
<keyword evidence="1" id="KW-0808">Transferase</keyword>
<dbReference type="GO" id="GO:0016757">
    <property type="term" value="F:glycosyltransferase activity"/>
    <property type="evidence" value="ECO:0007669"/>
    <property type="project" value="UniProtKB-KW"/>
</dbReference>
<keyword evidence="1" id="KW-0328">Glycosyltransferase</keyword>
<accession>A0A8S5R6A6</accession>
<reference evidence="1" key="1">
    <citation type="journal article" date="2021" name="Proc. Natl. Acad. Sci. U.S.A.">
        <title>A Catalog of Tens of Thousands of Viruses from Human Metagenomes Reveals Hidden Associations with Chronic Diseases.</title>
        <authorList>
            <person name="Tisza M.J."/>
            <person name="Buck C.B."/>
        </authorList>
    </citation>
    <scope>NUCLEOTIDE SEQUENCE</scope>
    <source>
        <strain evidence="1">Ct6Ax4</strain>
    </source>
</reference>
<protein>
    <submittedName>
        <fullName evidence="1">Dolichol-phosphate mannosyltransferase subunit</fullName>
    </submittedName>
</protein>